<evidence type="ECO:0000313" key="8">
    <source>
        <dbReference type="Proteomes" id="UP000824755"/>
    </source>
</evidence>
<dbReference type="EMBL" id="CP080544">
    <property type="protein sequence ID" value="QYR53051.1"/>
    <property type="molecule type" value="Genomic_DNA"/>
</dbReference>
<dbReference type="NCBIfam" id="TIGR02937">
    <property type="entry name" value="sigma70-ECF"/>
    <property type="match status" value="1"/>
</dbReference>
<proteinExistence type="inferred from homology"/>
<dbReference type="InterPro" id="IPR007627">
    <property type="entry name" value="RNA_pol_sigma70_r2"/>
</dbReference>
<comment type="similarity">
    <text evidence="1">Belongs to the sigma-70 factor family. ECF subfamily.</text>
</comment>
<dbReference type="InterPro" id="IPR014284">
    <property type="entry name" value="RNA_pol_sigma-70_dom"/>
</dbReference>
<dbReference type="SUPFAM" id="SSF88946">
    <property type="entry name" value="Sigma2 domain of RNA polymerase sigma factors"/>
    <property type="match status" value="1"/>
</dbReference>
<dbReference type="PANTHER" id="PTHR43133">
    <property type="entry name" value="RNA POLYMERASE ECF-TYPE SIGMA FACTO"/>
    <property type="match status" value="1"/>
</dbReference>
<dbReference type="Gene3D" id="1.10.1740.10">
    <property type="match status" value="1"/>
</dbReference>
<evidence type="ECO:0000256" key="4">
    <source>
        <dbReference type="ARBA" id="ARBA00023163"/>
    </source>
</evidence>
<reference evidence="7 8" key="1">
    <citation type="submission" date="2021-08" db="EMBL/GenBank/DDBJ databases">
        <title>Lysobacter sp. strain CJ11 Genome sequencing and assembly.</title>
        <authorList>
            <person name="Kim I."/>
        </authorList>
    </citation>
    <scope>NUCLEOTIDE SEQUENCE [LARGE SCALE GENOMIC DNA]</scope>
    <source>
        <strain evidence="7 8">CJ11</strain>
    </source>
</reference>
<dbReference type="CDD" id="cd06171">
    <property type="entry name" value="Sigma70_r4"/>
    <property type="match status" value="1"/>
</dbReference>
<keyword evidence="4" id="KW-0804">Transcription</keyword>
<dbReference type="Proteomes" id="UP000824755">
    <property type="component" value="Chromosome"/>
</dbReference>
<sequence>MPMISPNSGRTSRRVLAMNPFAITEKSVPDWSSDMKQVATIRDRDAFMRIYAFFMPRLCLYLRGLGAPNATAEEIAQDALLKLWQQAAQYDAARGALSTWLFRVARNLFFDKCRKEQGLSYVSAAAIDTECDPAPDRAEAYTDNLALHQRIDALSPIQARLIRMSYFEAKSHQEIADEMGMPLGTVKSHVRRAFLSLQNSIGGKS</sequence>
<dbReference type="InterPro" id="IPR013325">
    <property type="entry name" value="RNA_pol_sigma_r2"/>
</dbReference>
<dbReference type="InterPro" id="IPR013324">
    <property type="entry name" value="RNA_pol_sigma_r3/r4-like"/>
</dbReference>
<dbReference type="InterPro" id="IPR013249">
    <property type="entry name" value="RNA_pol_sigma70_r4_t2"/>
</dbReference>
<feature type="domain" description="RNA polymerase sigma-70 region 2" evidence="5">
    <location>
        <begin position="55"/>
        <end position="117"/>
    </location>
</feature>
<gene>
    <name evidence="7" type="ORF">H8L67_00565</name>
</gene>
<keyword evidence="3" id="KW-0731">Sigma factor</keyword>
<protein>
    <submittedName>
        <fullName evidence="7">Sigma-70 family RNA polymerase sigma factor</fullName>
    </submittedName>
</protein>
<dbReference type="InterPro" id="IPR036388">
    <property type="entry name" value="WH-like_DNA-bd_sf"/>
</dbReference>
<feature type="domain" description="RNA polymerase sigma factor 70 region 4 type 2" evidence="6">
    <location>
        <begin position="145"/>
        <end position="194"/>
    </location>
</feature>
<evidence type="ECO:0000256" key="2">
    <source>
        <dbReference type="ARBA" id="ARBA00023015"/>
    </source>
</evidence>
<organism evidence="7 8">
    <name type="scientific">Lysobacter soyae</name>
    <dbReference type="NCBI Taxonomy" id="2764185"/>
    <lineage>
        <taxon>Bacteria</taxon>
        <taxon>Pseudomonadati</taxon>
        <taxon>Pseudomonadota</taxon>
        <taxon>Gammaproteobacteria</taxon>
        <taxon>Lysobacterales</taxon>
        <taxon>Lysobacteraceae</taxon>
        <taxon>Lysobacter</taxon>
    </lineage>
</organism>
<accession>A0ABX8WPR8</accession>
<dbReference type="PANTHER" id="PTHR43133:SF62">
    <property type="entry name" value="RNA POLYMERASE SIGMA FACTOR SIGZ"/>
    <property type="match status" value="1"/>
</dbReference>
<dbReference type="InterPro" id="IPR039425">
    <property type="entry name" value="RNA_pol_sigma-70-like"/>
</dbReference>
<evidence type="ECO:0000259" key="6">
    <source>
        <dbReference type="Pfam" id="PF08281"/>
    </source>
</evidence>
<evidence type="ECO:0000256" key="1">
    <source>
        <dbReference type="ARBA" id="ARBA00010641"/>
    </source>
</evidence>
<evidence type="ECO:0000313" key="7">
    <source>
        <dbReference type="EMBL" id="QYR53051.1"/>
    </source>
</evidence>
<evidence type="ECO:0000256" key="3">
    <source>
        <dbReference type="ARBA" id="ARBA00023082"/>
    </source>
</evidence>
<evidence type="ECO:0000259" key="5">
    <source>
        <dbReference type="Pfam" id="PF04542"/>
    </source>
</evidence>
<dbReference type="Gene3D" id="1.10.10.10">
    <property type="entry name" value="Winged helix-like DNA-binding domain superfamily/Winged helix DNA-binding domain"/>
    <property type="match status" value="1"/>
</dbReference>
<keyword evidence="2" id="KW-0805">Transcription regulation</keyword>
<dbReference type="Pfam" id="PF08281">
    <property type="entry name" value="Sigma70_r4_2"/>
    <property type="match status" value="1"/>
</dbReference>
<dbReference type="SUPFAM" id="SSF88659">
    <property type="entry name" value="Sigma3 and sigma4 domains of RNA polymerase sigma factors"/>
    <property type="match status" value="1"/>
</dbReference>
<name>A0ABX8WPR8_9GAMM</name>
<keyword evidence="8" id="KW-1185">Reference proteome</keyword>
<dbReference type="Pfam" id="PF04542">
    <property type="entry name" value="Sigma70_r2"/>
    <property type="match status" value="1"/>
</dbReference>